<keyword evidence="3" id="KW-1185">Reference proteome</keyword>
<dbReference type="RefSeq" id="WP_184745781.1">
    <property type="nucleotide sequence ID" value="NZ_JACHGJ010000002.1"/>
</dbReference>
<reference evidence="2 3" key="1">
    <citation type="submission" date="2020-08" db="EMBL/GenBank/DDBJ databases">
        <title>Genomic Encyclopedia of Type Strains, Phase IV (KMG-IV): sequencing the most valuable type-strain genomes for metagenomic binning, comparative biology and taxonomic classification.</title>
        <authorList>
            <person name="Goeker M."/>
        </authorList>
    </citation>
    <scope>NUCLEOTIDE SEQUENCE [LARGE SCALE GENOMIC DNA]</scope>
    <source>
        <strain evidence="2 3">DSM 2461</strain>
    </source>
</reference>
<sequence>MDFSDIRSYPEKIFSTYWNKVIEDPHFKVLLEHLSSHHHNIRNIVSSLKSYDQFKNLMIHMVDLLVKKTVEEISFSGTGELKKPSKSGSIFISNHRSTSLDPILFNYMLHSETGNTAYNAAGDNLLNTSWLGHLIRLNRGFIVKRNVEDMDEKLHEAEKLSHYIHSLVKKGRNVWIAQRNGRAKDGDDRTDSAVLAMLKLSHKDKNWEDFSREIPLVPVSMSYEEIPLDTFIIRDHLGLADTQDSRRDSGQILREIGEKKRKIHIHISPRVIGVKRAELVRKLDESIISGTKIWESNNYAARLLHRLDSIKDKPVRWLKEKLSSQDESLQNALIRLYAAPVINRMKLD</sequence>
<accession>A0A841RC97</accession>
<dbReference type="InterPro" id="IPR002123">
    <property type="entry name" value="Plipid/glycerol_acylTrfase"/>
</dbReference>
<dbReference type="Proteomes" id="UP000587760">
    <property type="component" value="Unassembled WGS sequence"/>
</dbReference>
<dbReference type="GO" id="GO:0016746">
    <property type="term" value="F:acyltransferase activity"/>
    <property type="evidence" value="ECO:0007669"/>
    <property type="project" value="InterPro"/>
</dbReference>
<organism evidence="2 3">
    <name type="scientific">Spirochaeta isovalerica</name>
    <dbReference type="NCBI Taxonomy" id="150"/>
    <lineage>
        <taxon>Bacteria</taxon>
        <taxon>Pseudomonadati</taxon>
        <taxon>Spirochaetota</taxon>
        <taxon>Spirochaetia</taxon>
        <taxon>Spirochaetales</taxon>
        <taxon>Spirochaetaceae</taxon>
        <taxon>Spirochaeta</taxon>
    </lineage>
</organism>
<dbReference type="Pfam" id="PF01553">
    <property type="entry name" value="Acyltransferase"/>
    <property type="match status" value="1"/>
</dbReference>
<dbReference type="SMART" id="SM00563">
    <property type="entry name" value="PlsC"/>
    <property type="match status" value="1"/>
</dbReference>
<evidence type="ECO:0000313" key="2">
    <source>
        <dbReference type="EMBL" id="MBB6480022.1"/>
    </source>
</evidence>
<gene>
    <name evidence="2" type="ORF">HNR50_001680</name>
</gene>
<name>A0A841RC97_9SPIO</name>
<dbReference type="SUPFAM" id="SSF69593">
    <property type="entry name" value="Glycerol-3-phosphate (1)-acyltransferase"/>
    <property type="match status" value="1"/>
</dbReference>
<dbReference type="AlphaFoldDB" id="A0A841RC97"/>
<evidence type="ECO:0000259" key="1">
    <source>
        <dbReference type="SMART" id="SM00563"/>
    </source>
</evidence>
<feature type="domain" description="Phospholipid/glycerol acyltransferase" evidence="1">
    <location>
        <begin position="89"/>
        <end position="224"/>
    </location>
</feature>
<dbReference type="EMBL" id="JACHGJ010000002">
    <property type="protein sequence ID" value="MBB6480022.1"/>
    <property type="molecule type" value="Genomic_DNA"/>
</dbReference>
<protein>
    <recommendedName>
        <fullName evidence="1">Phospholipid/glycerol acyltransferase domain-containing protein</fullName>
    </recommendedName>
</protein>
<proteinExistence type="predicted"/>
<evidence type="ECO:0000313" key="3">
    <source>
        <dbReference type="Proteomes" id="UP000587760"/>
    </source>
</evidence>
<comment type="caution">
    <text evidence="2">The sequence shown here is derived from an EMBL/GenBank/DDBJ whole genome shotgun (WGS) entry which is preliminary data.</text>
</comment>